<reference evidence="3" key="1">
    <citation type="submission" date="2025-08" db="UniProtKB">
        <authorList>
            <consortium name="RefSeq"/>
        </authorList>
    </citation>
    <scope>IDENTIFICATION</scope>
</reference>
<accession>A0A3Q0JDQ3</accession>
<dbReference type="GeneID" id="113471539"/>
<dbReference type="KEGG" id="dci:113471539"/>
<evidence type="ECO:0000256" key="1">
    <source>
        <dbReference type="SAM" id="SignalP"/>
    </source>
</evidence>
<name>A0A3Q0JDQ3_DIACI</name>
<sequence>MKASMGQSVLRTFFNLVLIAVLPLSAKREGPHVNWTEYTDVPGNVSHFDYGQFTRVDICGGDKAHCLKTIKSEVRKASRKNNQGDEIRANCEKEDSITDNMFTEVCWLRQKFYDEDHATKITLYEAQFYVRKSDGAMYGRDSYPYGTDNWPGK</sequence>
<gene>
    <name evidence="3" type="primary">LOC113471539</name>
</gene>
<dbReference type="PaxDb" id="121845-A0A3Q0JDQ3"/>
<dbReference type="RefSeq" id="XP_026686571.1">
    <property type="nucleotide sequence ID" value="XM_026830770.1"/>
</dbReference>
<evidence type="ECO:0000313" key="3">
    <source>
        <dbReference type="RefSeq" id="XP_026686571.1"/>
    </source>
</evidence>
<protein>
    <submittedName>
        <fullName evidence="3">Uncharacterized protein LOC113471539</fullName>
    </submittedName>
</protein>
<feature type="signal peptide" evidence="1">
    <location>
        <begin position="1"/>
        <end position="26"/>
    </location>
</feature>
<feature type="chain" id="PRO_5018070692" evidence="1">
    <location>
        <begin position="27"/>
        <end position="153"/>
    </location>
</feature>
<evidence type="ECO:0000313" key="2">
    <source>
        <dbReference type="Proteomes" id="UP000079169"/>
    </source>
</evidence>
<dbReference type="AlphaFoldDB" id="A0A3Q0JDQ3"/>
<keyword evidence="1" id="KW-0732">Signal</keyword>
<proteinExistence type="predicted"/>
<keyword evidence="2" id="KW-1185">Reference proteome</keyword>
<organism evidence="2 3">
    <name type="scientific">Diaphorina citri</name>
    <name type="common">Asian citrus psyllid</name>
    <dbReference type="NCBI Taxonomy" id="121845"/>
    <lineage>
        <taxon>Eukaryota</taxon>
        <taxon>Metazoa</taxon>
        <taxon>Ecdysozoa</taxon>
        <taxon>Arthropoda</taxon>
        <taxon>Hexapoda</taxon>
        <taxon>Insecta</taxon>
        <taxon>Pterygota</taxon>
        <taxon>Neoptera</taxon>
        <taxon>Paraneoptera</taxon>
        <taxon>Hemiptera</taxon>
        <taxon>Sternorrhyncha</taxon>
        <taxon>Psylloidea</taxon>
        <taxon>Psyllidae</taxon>
        <taxon>Diaphorininae</taxon>
        <taxon>Diaphorina</taxon>
    </lineage>
</organism>
<dbReference type="Proteomes" id="UP000079169">
    <property type="component" value="Unplaced"/>
</dbReference>